<feature type="compositionally biased region" description="Polar residues" evidence="1">
    <location>
        <begin position="80"/>
        <end position="91"/>
    </location>
</feature>
<accession>A0A0H5Q587</accession>
<protein>
    <submittedName>
        <fullName evidence="2">Uncharacterized protein</fullName>
    </submittedName>
</protein>
<dbReference type="EMBL" id="LN853747">
    <property type="protein sequence ID" value="CRY96610.1"/>
    <property type="molecule type" value="Genomic_DNA"/>
</dbReference>
<feature type="region of interest" description="Disordered" evidence="1">
    <location>
        <begin position="80"/>
        <end position="99"/>
    </location>
</feature>
<reference evidence="2" key="2">
    <citation type="submission" date="2015-07" db="EMBL/GenBank/DDBJ databases">
        <title>Plasmids, circular viruses and viroids from rat gut.</title>
        <authorList>
            <person name="Jorgensen T.J."/>
            <person name="Hansen M.A."/>
            <person name="Xu Z."/>
            <person name="Tabak M.A."/>
            <person name="Sorensen S.J."/>
            <person name="Hansen L.H."/>
        </authorList>
    </citation>
    <scope>NUCLEOTIDE SEQUENCE</scope>
    <source>
        <strain evidence="2">RGFK1171</strain>
    </source>
</reference>
<evidence type="ECO:0000256" key="1">
    <source>
        <dbReference type="SAM" id="MobiDB-lite"/>
    </source>
</evidence>
<proteinExistence type="predicted"/>
<sequence>MALVLDDICRYTMNHEFLGRPAISILDMHIIHTGDVSRATACYNVAGDLLNNWTDHMMGIMSIDVSFESVSWVDLDSLDGSTGSRSTTDDNTLPEAGGATGEPISASVALLVHKQATATRGQRQGRWFIPGATEQNVDGNIITSSFVTAVNGNLGDFLDGVSDENPLEAVEKYPVVLHTENQGTPEAPVIVATGASRIEALTVDPRVASQRRRNRP</sequence>
<dbReference type="AlphaFoldDB" id="A0A0H5Q587"/>
<reference evidence="2" key="1">
    <citation type="submission" date="2015-06" db="EMBL/GenBank/DDBJ databases">
        <authorList>
            <person name="Joergensen T."/>
        </authorList>
    </citation>
    <scope>NUCLEOTIDE SEQUENCE</scope>
    <source>
        <strain evidence="2">RGFK1171</strain>
    </source>
</reference>
<name>A0A0H5Q587_9ZZZZ</name>
<organism evidence="2">
    <name type="scientific">uncultured prokaryote</name>
    <dbReference type="NCBI Taxonomy" id="198431"/>
    <lineage>
        <taxon>unclassified sequences</taxon>
        <taxon>environmental samples</taxon>
    </lineage>
</organism>
<evidence type="ECO:0000313" key="2">
    <source>
        <dbReference type="EMBL" id="CRY96610.1"/>
    </source>
</evidence>